<dbReference type="InterPro" id="IPR013325">
    <property type="entry name" value="RNA_pol_sigma_r2"/>
</dbReference>
<dbReference type="PANTHER" id="PTHR43133:SF46">
    <property type="entry name" value="RNA POLYMERASE SIGMA-70 FACTOR ECF SUBFAMILY"/>
    <property type="match status" value="1"/>
</dbReference>
<evidence type="ECO:0000256" key="4">
    <source>
        <dbReference type="ARBA" id="ARBA00023163"/>
    </source>
</evidence>
<name>A0ABR7E1W7_9BACT</name>
<protein>
    <submittedName>
        <fullName evidence="7">Sigma-70 family RNA polymerase sigma factor</fullName>
    </submittedName>
</protein>
<feature type="domain" description="RNA polymerase sigma-70 region 2" evidence="5">
    <location>
        <begin position="24"/>
        <end position="89"/>
    </location>
</feature>
<organism evidence="7 8">
    <name type="scientific">Parabacteroides segnis</name>
    <dbReference type="NCBI Taxonomy" id="2763058"/>
    <lineage>
        <taxon>Bacteria</taxon>
        <taxon>Pseudomonadati</taxon>
        <taxon>Bacteroidota</taxon>
        <taxon>Bacteroidia</taxon>
        <taxon>Bacteroidales</taxon>
        <taxon>Tannerellaceae</taxon>
        <taxon>Parabacteroides</taxon>
    </lineage>
</organism>
<dbReference type="NCBIfam" id="TIGR02937">
    <property type="entry name" value="sigma70-ECF"/>
    <property type="match status" value="1"/>
</dbReference>
<dbReference type="Pfam" id="PF04542">
    <property type="entry name" value="Sigma70_r2"/>
    <property type="match status" value="1"/>
</dbReference>
<evidence type="ECO:0000259" key="5">
    <source>
        <dbReference type="Pfam" id="PF04542"/>
    </source>
</evidence>
<evidence type="ECO:0000256" key="2">
    <source>
        <dbReference type="ARBA" id="ARBA00023015"/>
    </source>
</evidence>
<evidence type="ECO:0000313" key="8">
    <source>
        <dbReference type="Proteomes" id="UP000644010"/>
    </source>
</evidence>
<keyword evidence="3" id="KW-0731">Sigma factor</keyword>
<keyword evidence="2" id="KW-0805">Transcription regulation</keyword>
<dbReference type="Pfam" id="PF08281">
    <property type="entry name" value="Sigma70_r4_2"/>
    <property type="match status" value="1"/>
</dbReference>
<dbReference type="InterPro" id="IPR014284">
    <property type="entry name" value="RNA_pol_sigma-70_dom"/>
</dbReference>
<proteinExistence type="inferred from homology"/>
<feature type="domain" description="RNA polymerase sigma factor 70 region 4 type 2" evidence="6">
    <location>
        <begin position="127"/>
        <end position="176"/>
    </location>
</feature>
<sequence length="217" mass="25684">MTQLSDIKIWDSCLNGDRKAFAELYRRYYPLLYNYGCKFCANKELVKDCIQNFFAKLIQNYHKLSATQSVKGYLLLAFRNRLYDDLKYENSRSDMFLPCIDDLLSFDKSLIPYPPEDESSDDFIIMRLAFLELSPRQQEILYLYYMLGASHSDIADILNINYQSSKNLLCRSLLKLKELFFIKLKDYKGQADCKEEELDVFSHLAENFKWFHVELAK</sequence>
<dbReference type="PANTHER" id="PTHR43133">
    <property type="entry name" value="RNA POLYMERASE ECF-TYPE SIGMA FACTO"/>
    <property type="match status" value="1"/>
</dbReference>
<dbReference type="EMBL" id="JACOOI010000008">
    <property type="protein sequence ID" value="MBC5643059.1"/>
    <property type="molecule type" value="Genomic_DNA"/>
</dbReference>
<dbReference type="InterPro" id="IPR039425">
    <property type="entry name" value="RNA_pol_sigma-70-like"/>
</dbReference>
<keyword evidence="8" id="KW-1185">Reference proteome</keyword>
<dbReference type="InterPro" id="IPR036388">
    <property type="entry name" value="WH-like_DNA-bd_sf"/>
</dbReference>
<evidence type="ECO:0000313" key="7">
    <source>
        <dbReference type="EMBL" id="MBC5643059.1"/>
    </source>
</evidence>
<dbReference type="Proteomes" id="UP000644010">
    <property type="component" value="Unassembled WGS sequence"/>
</dbReference>
<dbReference type="InterPro" id="IPR007627">
    <property type="entry name" value="RNA_pol_sigma70_r2"/>
</dbReference>
<dbReference type="SUPFAM" id="SSF88659">
    <property type="entry name" value="Sigma3 and sigma4 domains of RNA polymerase sigma factors"/>
    <property type="match status" value="1"/>
</dbReference>
<dbReference type="Gene3D" id="1.10.1740.10">
    <property type="match status" value="1"/>
</dbReference>
<dbReference type="InterPro" id="IPR013324">
    <property type="entry name" value="RNA_pol_sigma_r3/r4-like"/>
</dbReference>
<comment type="caution">
    <text evidence="7">The sequence shown here is derived from an EMBL/GenBank/DDBJ whole genome shotgun (WGS) entry which is preliminary data.</text>
</comment>
<gene>
    <name evidence="7" type="ORF">H8S77_09205</name>
</gene>
<dbReference type="GeneID" id="69981041"/>
<dbReference type="InterPro" id="IPR013249">
    <property type="entry name" value="RNA_pol_sigma70_r4_t2"/>
</dbReference>
<reference evidence="7 8" key="1">
    <citation type="submission" date="2020-08" db="EMBL/GenBank/DDBJ databases">
        <title>Genome public.</title>
        <authorList>
            <person name="Liu C."/>
            <person name="Sun Q."/>
        </authorList>
    </citation>
    <scope>NUCLEOTIDE SEQUENCE [LARGE SCALE GENOMIC DNA]</scope>
    <source>
        <strain evidence="7 8">BX2</strain>
    </source>
</reference>
<dbReference type="RefSeq" id="WP_122329116.1">
    <property type="nucleotide sequence ID" value="NZ_JACOOI010000008.1"/>
</dbReference>
<dbReference type="Gene3D" id="1.10.10.10">
    <property type="entry name" value="Winged helix-like DNA-binding domain superfamily/Winged helix DNA-binding domain"/>
    <property type="match status" value="1"/>
</dbReference>
<evidence type="ECO:0000256" key="1">
    <source>
        <dbReference type="ARBA" id="ARBA00010641"/>
    </source>
</evidence>
<keyword evidence="4" id="KW-0804">Transcription</keyword>
<evidence type="ECO:0000259" key="6">
    <source>
        <dbReference type="Pfam" id="PF08281"/>
    </source>
</evidence>
<evidence type="ECO:0000256" key="3">
    <source>
        <dbReference type="ARBA" id="ARBA00023082"/>
    </source>
</evidence>
<dbReference type="SUPFAM" id="SSF88946">
    <property type="entry name" value="Sigma2 domain of RNA polymerase sigma factors"/>
    <property type="match status" value="1"/>
</dbReference>
<comment type="similarity">
    <text evidence="1">Belongs to the sigma-70 factor family. ECF subfamily.</text>
</comment>
<accession>A0ABR7E1W7</accession>